<gene>
    <name evidence="5" type="ORF">AALA52_08685</name>
</gene>
<keyword evidence="3" id="KW-0472">Membrane</keyword>
<feature type="transmembrane region" description="Helical" evidence="3">
    <location>
        <begin position="20"/>
        <end position="37"/>
    </location>
</feature>
<keyword evidence="2 5" id="KW-0378">Hydrolase</keyword>
<keyword evidence="3" id="KW-1133">Transmembrane helix</keyword>
<evidence type="ECO:0000313" key="6">
    <source>
        <dbReference type="Proteomes" id="UP001565283"/>
    </source>
</evidence>
<name>A0ABV4D8T7_9LACT</name>
<dbReference type="Gene3D" id="1.10.530.10">
    <property type="match status" value="1"/>
</dbReference>
<comment type="caution">
    <text evidence="5">The sequence shown here is derived from an EMBL/GenBank/DDBJ whole genome shotgun (WGS) entry which is preliminary data.</text>
</comment>
<feature type="domain" description="Mannosyl-glycoprotein endo-beta-N-acetylglucosamidase-like" evidence="4">
    <location>
        <begin position="52"/>
        <end position="210"/>
    </location>
</feature>
<dbReference type="SMART" id="SM00047">
    <property type="entry name" value="LYZ2"/>
    <property type="match status" value="1"/>
</dbReference>
<accession>A0ABV4D8T7</accession>
<dbReference type="PRINTS" id="PR01002">
    <property type="entry name" value="FLGFLGJ"/>
</dbReference>
<keyword evidence="6" id="KW-1185">Reference proteome</keyword>
<sequence>MTYDKNRRRASSKPRNFFRFVLQFLIFLFIAVLLLAFRNVHTSDNRNTTELATQVETTTEYNFIRTIAPYAQESQKKYNVLASLTLAQAALESDFGQSGLAAKYYNIFGIKAYGNVPTVTLETKEFENNQWITVKAQFRVYDSWKESVEGHAYLFTKGTTWNPQQYASVLAAKNYKEAARAVQTSGYATDPAYTEKLIQMIESYGLDQYDKI</sequence>
<protein>
    <submittedName>
        <fullName evidence="5">Glycoside hydrolase family 73 protein</fullName>
    </submittedName>
</protein>
<dbReference type="Gene3D" id="4.10.80.30">
    <property type="entry name" value="DNA polymerase, domain 6"/>
    <property type="match status" value="1"/>
</dbReference>
<reference evidence="5 6" key="1">
    <citation type="submission" date="2024-03" db="EMBL/GenBank/DDBJ databases">
        <title>Mouse gut bacterial collection (mGBC) of GemPharmatech.</title>
        <authorList>
            <person name="He Y."/>
            <person name="Dong L."/>
            <person name="Wu D."/>
            <person name="Gao X."/>
            <person name="Lin Z."/>
        </authorList>
    </citation>
    <scope>NUCLEOTIDE SEQUENCE [LARGE SCALE GENOMIC DNA]</scope>
    <source>
        <strain evidence="5 6">61-15</strain>
    </source>
</reference>
<proteinExistence type="inferred from homology"/>
<organism evidence="5 6">
    <name type="scientific">Lactococcus ileimucosae</name>
    <dbReference type="NCBI Taxonomy" id="2941329"/>
    <lineage>
        <taxon>Bacteria</taxon>
        <taxon>Bacillati</taxon>
        <taxon>Bacillota</taxon>
        <taxon>Bacilli</taxon>
        <taxon>Lactobacillales</taxon>
        <taxon>Streptococcaceae</taxon>
        <taxon>Lactococcus</taxon>
    </lineage>
</organism>
<dbReference type="PANTHER" id="PTHR33308:SF10">
    <property type="entry name" value="EXO-GLUCOSAMINIDASE LYTG"/>
    <property type="match status" value="1"/>
</dbReference>
<evidence type="ECO:0000256" key="1">
    <source>
        <dbReference type="ARBA" id="ARBA00010266"/>
    </source>
</evidence>
<dbReference type="RefSeq" id="WP_251713234.1">
    <property type="nucleotide sequence ID" value="NZ_CALPDE010000018.1"/>
</dbReference>
<evidence type="ECO:0000256" key="3">
    <source>
        <dbReference type="SAM" id="Phobius"/>
    </source>
</evidence>
<dbReference type="GO" id="GO:0016787">
    <property type="term" value="F:hydrolase activity"/>
    <property type="evidence" value="ECO:0007669"/>
    <property type="project" value="UniProtKB-KW"/>
</dbReference>
<dbReference type="Pfam" id="PF01832">
    <property type="entry name" value="Glucosaminidase"/>
    <property type="match status" value="1"/>
</dbReference>
<dbReference type="InterPro" id="IPR051056">
    <property type="entry name" value="Glycosyl_Hydrolase_73"/>
</dbReference>
<evidence type="ECO:0000256" key="2">
    <source>
        <dbReference type="ARBA" id="ARBA00022801"/>
    </source>
</evidence>
<keyword evidence="3" id="KW-0812">Transmembrane</keyword>
<evidence type="ECO:0000259" key="4">
    <source>
        <dbReference type="SMART" id="SM00047"/>
    </source>
</evidence>
<dbReference type="InterPro" id="IPR002901">
    <property type="entry name" value="MGlyc_endo_b_GlcNAc-like_dom"/>
</dbReference>
<dbReference type="EMBL" id="JBCLSH010000039">
    <property type="protein sequence ID" value="MEY8444305.1"/>
    <property type="molecule type" value="Genomic_DNA"/>
</dbReference>
<evidence type="ECO:0000313" key="5">
    <source>
        <dbReference type="EMBL" id="MEY8444305.1"/>
    </source>
</evidence>
<dbReference type="Proteomes" id="UP001565283">
    <property type="component" value="Unassembled WGS sequence"/>
</dbReference>
<dbReference type="PANTHER" id="PTHR33308">
    <property type="entry name" value="PEPTIDOGLYCAN HYDROLASE FLGJ"/>
    <property type="match status" value="1"/>
</dbReference>
<comment type="similarity">
    <text evidence="1">Belongs to the glycosyl hydrolase 73 family.</text>
</comment>